<feature type="region of interest" description="Disordered" evidence="9">
    <location>
        <begin position="27"/>
        <end position="47"/>
    </location>
</feature>
<evidence type="ECO:0000256" key="9">
    <source>
        <dbReference type="SAM" id="MobiDB-lite"/>
    </source>
</evidence>
<dbReference type="SUPFAM" id="SSF48264">
    <property type="entry name" value="Cytochrome P450"/>
    <property type="match status" value="1"/>
</dbReference>
<evidence type="ECO:0000256" key="3">
    <source>
        <dbReference type="ARBA" id="ARBA00010617"/>
    </source>
</evidence>
<dbReference type="AlphaFoldDB" id="A0A8H5HAR7"/>
<dbReference type="EMBL" id="JAACJN010000067">
    <property type="protein sequence ID" value="KAF5379873.1"/>
    <property type="molecule type" value="Genomic_DNA"/>
</dbReference>
<keyword evidence="6" id="KW-0560">Oxidoreductase</keyword>
<name>A0A8H5HAR7_9AGAR</name>
<keyword evidence="8" id="KW-0503">Monooxygenase</keyword>
<protein>
    <recommendedName>
        <fullName evidence="12">Cytochrome P450</fullName>
    </recommendedName>
</protein>
<sequence>MDGPTIESRRWPLETFVLATSVHPDKQRKAQAEIDRMSGSDRLPTYEDRPQLPYIESILKEVYRRNPIAPIAVPRKYDAKVDDEYRGWRIPKGSIVIANTWAVMHDADL</sequence>
<evidence type="ECO:0008006" key="12">
    <source>
        <dbReference type="Google" id="ProtNLM"/>
    </source>
</evidence>
<evidence type="ECO:0000313" key="11">
    <source>
        <dbReference type="Proteomes" id="UP000518752"/>
    </source>
</evidence>
<keyword evidence="5" id="KW-0479">Metal-binding</keyword>
<evidence type="ECO:0000256" key="6">
    <source>
        <dbReference type="ARBA" id="ARBA00023002"/>
    </source>
</evidence>
<comment type="caution">
    <text evidence="10">The sequence shown here is derived from an EMBL/GenBank/DDBJ whole genome shotgun (WGS) entry which is preliminary data.</text>
</comment>
<comment type="similarity">
    <text evidence="3">Belongs to the cytochrome P450 family.</text>
</comment>
<evidence type="ECO:0000256" key="1">
    <source>
        <dbReference type="ARBA" id="ARBA00001971"/>
    </source>
</evidence>
<evidence type="ECO:0000256" key="5">
    <source>
        <dbReference type="ARBA" id="ARBA00022723"/>
    </source>
</evidence>
<dbReference type="Pfam" id="PF00067">
    <property type="entry name" value="p450"/>
    <property type="match status" value="1"/>
</dbReference>
<organism evidence="10 11">
    <name type="scientific">Collybiopsis confluens</name>
    <dbReference type="NCBI Taxonomy" id="2823264"/>
    <lineage>
        <taxon>Eukaryota</taxon>
        <taxon>Fungi</taxon>
        <taxon>Dikarya</taxon>
        <taxon>Basidiomycota</taxon>
        <taxon>Agaricomycotina</taxon>
        <taxon>Agaricomycetes</taxon>
        <taxon>Agaricomycetidae</taxon>
        <taxon>Agaricales</taxon>
        <taxon>Marasmiineae</taxon>
        <taxon>Omphalotaceae</taxon>
        <taxon>Collybiopsis</taxon>
    </lineage>
</organism>
<comment type="pathway">
    <text evidence="2">Secondary metabolite biosynthesis.</text>
</comment>
<evidence type="ECO:0000256" key="7">
    <source>
        <dbReference type="ARBA" id="ARBA00023004"/>
    </source>
</evidence>
<evidence type="ECO:0000256" key="8">
    <source>
        <dbReference type="ARBA" id="ARBA00023033"/>
    </source>
</evidence>
<keyword evidence="11" id="KW-1185">Reference proteome</keyword>
<keyword evidence="4" id="KW-0349">Heme</keyword>
<dbReference type="OrthoDB" id="2789670at2759"/>
<dbReference type="GO" id="GO:0020037">
    <property type="term" value="F:heme binding"/>
    <property type="evidence" value="ECO:0007669"/>
    <property type="project" value="InterPro"/>
</dbReference>
<dbReference type="InterPro" id="IPR036396">
    <property type="entry name" value="Cyt_P450_sf"/>
</dbReference>
<keyword evidence="7" id="KW-0408">Iron</keyword>
<dbReference type="InterPro" id="IPR001128">
    <property type="entry name" value="Cyt_P450"/>
</dbReference>
<accession>A0A8H5HAR7</accession>
<reference evidence="10 11" key="1">
    <citation type="journal article" date="2020" name="ISME J.">
        <title>Uncovering the hidden diversity of litter-decomposition mechanisms in mushroom-forming fungi.</title>
        <authorList>
            <person name="Floudas D."/>
            <person name="Bentzer J."/>
            <person name="Ahren D."/>
            <person name="Johansson T."/>
            <person name="Persson P."/>
            <person name="Tunlid A."/>
        </authorList>
    </citation>
    <scope>NUCLEOTIDE SEQUENCE [LARGE SCALE GENOMIC DNA]</scope>
    <source>
        <strain evidence="10 11">CBS 406.79</strain>
    </source>
</reference>
<dbReference type="GO" id="GO:0016705">
    <property type="term" value="F:oxidoreductase activity, acting on paired donors, with incorporation or reduction of molecular oxygen"/>
    <property type="evidence" value="ECO:0007669"/>
    <property type="project" value="InterPro"/>
</dbReference>
<evidence type="ECO:0000256" key="2">
    <source>
        <dbReference type="ARBA" id="ARBA00005179"/>
    </source>
</evidence>
<dbReference type="GO" id="GO:0004497">
    <property type="term" value="F:monooxygenase activity"/>
    <property type="evidence" value="ECO:0007669"/>
    <property type="project" value="UniProtKB-KW"/>
</dbReference>
<proteinExistence type="inferred from homology"/>
<evidence type="ECO:0000313" key="10">
    <source>
        <dbReference type="EMBL" id="KAF5379873.1"/>
    </source>
</evidence>
<dbReference type="PANTHER" id="PTHR46300:SF12">
    <property type="entry name" value="P450, PUTATIVE (EUROFUNG)-RELATED"/>
    <property type="match status" value="1"/>
</dbReference>
<dbReference type="Proteomes" id="UP000518752">
    <property type="component" value="Unassembled WGS sequence"/>
</dbReference>
<dbReference type="InterPro" id="IPR002401">
    <property type="entry name" value="Cyt_P450_E_grp-I"/>
</dbReference>
<dbReference type="PANTHER" id="PTHR46300">
    <property type="entry name" value="P450, PUTATIVE (EUROFUNG)-RELATED-RELATED"/>
    <property type="match status" value="1"/>
</dbReference>
<evidence type="ECO:0000256" key="4">
    <source>
        <dbReference type="ARBA" id="ARBA00022617"/>
    </source>
</evidence>
<dbReference type="InterPro" id="IPR050364">
    <property type="entry name" value="Cytochrome_P450_fung"/>
</dbReference>
<dbReference type="Gene3D" id="1.10.630.10">
    <property type="entry name" value="Cytochrome P450"/>
    <property type="match status" value="1"/>
</dbReference>
<comment type="cofactor">
    <cofactor evidence="1">
        <name>heme</name>
        <dbReference type="ChEBI" id="CHEBI:30413"/>
    </cofactor>
</comment>
<dbReference type="GO" id="GO:0005506">
    <property type="term" value="F:iron ion binding"/>
    <property type="evidence" value="ECO:0007669"/>
    <property type="project" value="InterPro"/>
</dbReference>
<gene>
    <name evidence="10" type="ORF">D9757_007199</name>
</gene>
<dbReference type="PRINTS" id="PR00463">
    <property type="entry name" value="EP450I"/>
</dbReference>